<feature type="domain" description="KOW" evidence="14">
    <location>
        <begin position="665"/>
        <end position="692"/>
    </location>
</feature>
<keyword evidence="8" id="KW-0010">Activator</keyword>
<evidence type="ECO:0000256" key="10">
    <source>
        <dbReference type="ARBA" id="ARBA00023242"/>
    </source>
</evidence>
<feature type="domain" description="KOW" evidence="14">
    <location>
        <begin position="491"/>
        <end position="518"/>
    </location>
</feature>
<feature type="domain" description="Spt5 C-terminal" evidence="15">
    <location>
        <begin position="836"/>
        <end position="945"/>
    </location>
</feature>
<feature type="compositionally biased region" description="Basic residues" evidence="12">
    <location>
        <begin position="30"/>
        <end position="56"/>
    </location>
</feature>
<feature type="region of interest" description="Disordered" evidence="12">
    <location>
        <begin position="1"/>
        <end position="145"/>
    </location>
</feature>
<evidence type="ECO:0000259" key="14">
    <source>
        <dbReference type="SMART" id="SM00739"/>
    </source>
</evidence>
<protein>
    <recommendedName>
        <fullName evidence="3 11">Transcription elongation factor SPT5</fullName>
    </recommendedName>
</protein>
<dbReference type="FunFam" id="3.30.70.940:FF:000003">
    <property type="entry name" value="Transcription elongation factor SPT5"/>
    <property type="match status" value="1"/>
</dbReference>
<reference evidence="16" key="1">
    <citation type="submission" date="2022-03" db="EMBL/GenBank/DDBJ databases">
        <authorList>
            <person name="Sayadi A."/>
        </authorList>
    </citation>
    <scope>NUCLEOTIDE SEQUENCE</scope>
</reference>
<dbReference type="GO" id="GO:0006368">
    <property type="term" value="P:transcription elongation by RNA polymerase II"/>
    <property type="evidence" value="ECO:0007669"/>
    <property type="project" value="TreeGrafter"/>
</dbReference>
<keyword evidence="4" id="KW-0678">Repressor</keyword>
<dbReference type="InterPro" id="IPR036735">
    <property type="entry name" value="NGN_dom_sf"/>
</dbReference>
<feature type="region of interest" description="Disordered" evidence="12">
    <location>
        <begin position="393"/>
        <end position="415"/>
    </location>
</feature>
<dbReference type="InterPro" id="IPR041978">
    <property type="entry name" value="KOW_Spt5_5"/>
</dbReference>
<dbReference type="OrthoDB" id="28901at2759"/>
<feature type="domain" description="KOW" evidence="14">
    <location>
        <begin position="1054"/>
        <end position="1081"/>
    </location>
</feature>
<dbReference type="Pfam" id="PF00467">
    <property type="entry name" value="KOW"/>
    <property type="match status" value="1"/>
</dbReference>
<dbReference type="InterPro" id="IPR041973">
    <property type="entry name" value="KOW_Spt5_1"/>
</dbReference>
<dbReference type="PANTHER" id="PTHR11125:SF7">
    <property type="entry name" value="TRANSCRIPTION ELONGATION FACTOR SPT5"/>
    <property type="match status" value="1"/>
</dbReference>
<name>A0A9P0MAY9_ACAOB</name>
<dbReference type="CDD" id="cd06086">
    <property type="entry name" value="KOW_Spt5_6"/>
    <property type="match status" value="1"/>
</dbReference>
<feature type="compositionally biased region" description="Acidic residues" evidence="12">
    <location>
        <begin position="103"/>
        <end position="128"/>
    </location>
</feature>
<keyword evidence="10 11" id="KW-0539">Nucleus</keyword>
<dbReference type="FunFam" id="2.30.30.30:FF:000016">
    <property type="entry name" value="Transcription elongation factor SPT5"/>
    <property type="match status" value="1"/>
</dbReference>
<dbReference type="EMBL" id="CAKOFQ010007984">
    <property type="protein sequence ID" value="CAH2010606.1"/>
    <property type="molecule type" value="Genomic_DNA"/>
</dbReference>
<keyword evidence="6" id="KW-0677">Repeat</keyword>
<dbReference type="Gene3D" id="2.30.30.30">
    <property type="match status" value="3"/>
</dbReference>
<evidence type="ECO:0000256" key="12">
    <source>
        <dbReference type="SAM" id="MobiDB-lite"/>
    </source>
</evidence>
<dbReference type="Pfam" id="PF23290">
    <property type="entry name" value="KOW5_SPT5"/>
    <property type="match status" value="1"/>
</dbReference>
<evidence type="ECO:0000313" key="17">
    <source>
        <dbReference type="Proteomes" id="UP001152888"/>
    </source>
</evidence>
<dbReference type="Pfam" id="PF23287">
    <property type="entry name" value="KOW7_SPT5"/>
    <property type="match status" value="1"/>
</dbReference>
<evidence type="ECO:0000259" key="13">
    <source>
        <dbReference type="SMART" id="SM00738"/>
    </source>
</evidence>
<feature type="compositionally biased region" description="Low complexity" evidence="12">
    <location>
        <begin position="966"/>
        <end position="983"/>
    </location>
</feature>
<evidence type="ECO:0000256" key="8">
    <source>
        <dbReference type="ARBA" id="ARBA00023159"/>
    </source>
</evidence>
<dbReference type="InterPro" id="IPR022581">
    <property type="entry name" value="Spt5_N"/>
</dbReference>
<dbReference type="CDD" id="cd06083">
    <property type="entry name" value="KOW_Spt5_3"/>
    <property type="match status" value="1"/>
</dbReference>
<evidence type="ECO:0000256" key="11">
    <source>
        <dbReference type="PIRNR" id="PIRNR036945"/>
    </source>
</evidence>
<gene>
    <name evidence="16" type="ORF">ACAOBT_LOCUS31635</name>
</gene>
<keyword evidence="9 11" id="KW-0804">Transcription</keyword>
<dbReference type="InterPro" id="IPR024945">
    <property type="entry name" value="Spt5_C_dom"/>
</dbReference>
<dbReference type="InterPro" id="IPR008991">
    <property type="entry name" value="Translation_prot_SH3-like_sf"/>
</dbReference>
<dbReference type="Pfam" id="PF03439">
    <property type="entry name" value="Spt5-NGN"/>
    <property type="match status" value="1"/>
</dbReference>
<evidence type="ECO:0000256" key="6">
    <source>
        <dbReference type="ARBA" id="ARBA00022737"/>
    </source>
</evidence>
<evidence type="ECO:0000313" key="16">
    <source>
        <dbReference type="EMBL" id="CAH2010606.1"/>
    </source>
</evidence>
<dbReference type="Pfam" id="PF23284">
    <property type="entry name" value="KOW2_Spt5"/>
    <property type="match status" value="1"/>
</dbReference>
<dbReference type="PANTHER" id="PTHR11125">
    <property type="entry name" value="SUPPRESSOR OF TY 5"/>
    <property type="match status" value="1"/>
</dbReference>
<dbReference type="SUPFAM" id="SSF50104">
    <property type="entry name" value="Translation proteins SH3-like domain"/>
    <property type="match status" value="1"/>
</dbReference>
<feature type="compositionally biased region" description="Low complexity" evidence="12">
    <location>
        <begin position="16"/>
        <end position="29"/>
    </location>
</feature>
<dbReference type="InterPro" id="IPR041977">
    <property type="entry name" value="KOW_Spt5_4"/>
</dbReference>
<keyword evidence="7" id="KW-0805">Transcription regulation</keyword>
<dbReference type="FunFam" id="2.30.30.30:FF:000017">
    <property type="entry name" value="Transcription elongation factor SPT5"/>
    <property type="match status" value="1"/>
</dbReference>
<dbReference type="CDD" id="cd06081">
    <property type="entry name" value="KOW_Spt5_1"/>
    <property type="match status" value="1"/>
</dbReference>
<feature type="compositionally biased region" description="Basic residues" evidence="12">
    <location>
        <begin position="66"/>
        <end position="88"/>
    </location>
</feature>
<dbReference type="InterPro" id="IPR041976">
    <property type="entry name" value="KOW_Spt5_3"/>
</dbReference>
<evidence type="ECO:0000256" key="7">
    <source>
        <dbReference type="ARBA" id="ARBA00023015"/>
    </source>
</evidence>
<dbReference type="Proteomes" id="UP001152888">
    <property type="component" value="Unassembled WGS sequence"/>
</dbReference>
<dbReference type="InterPro" id="IPR039659">
    <property type="entry name" value="SPT5"/>
</dbReference>
<dbReference type="Pfam" id="PF23288">
    <property type="entry name" value="KOW6_SPT5"/>
    <property type="match status" value="1"/>
</dbReference>
<comment type="similarity">
    <text evidence="2 11">Belongs to the SPT5 family.</text>
</comment>
<dbReference type="Pfam" id="PF12815">
    <property type="entry name" value="CTD"/>
    <property type="match status" value="1"/>
</dbReference>
<feature type="region of interest" description="Disordered" evidence="12">
    <location>
        <begin position="822"/>
        <end position="994"/>
    </location>
</feature>
<dbReference type="GO" id="GO:0032044">
    <property type="term" value="C:DSIF complex"/>
    <property type="evidence" value="ECO:0007669"/>
    <property type="project" value="TreeGrafter"/>
</dbReference>
<dbReference type="SMART" id="SM01104">
    <property type="entry name" value="CTD"/>
    <property type="match status" value="1"/>
</dbReference>
<dbReference type="InterPro" id="IPR006645">
    <property type="entry name" value="NGN-like_dom"/>
</dbReference>
<organism evidence="16 17">
    <name type="scientific">Acanthoscelides obtectus</name>
    <name type="common">Bean weevil</name>
    <name type="synonym">Bruchus obtectus</name>
    <dbReference type="NCBI Taxonomy" id="200917"/>
    <lineage>
        <taxon>Eukaryota</taxon>
        <taxon>Metazoa</taxon>
        <taxon>Ecdysozoa</taxon>
        <taxon>Arthropoda</taxon>
        <taxon>Hexapoda</taxon>
        <taxon>Insecta</taxon>
        <taxon>Pterygota</taxon>
        <taxon>Neoptera</taxon>
        <taxon>Endopterygota</taxon>
        <taxon>Coleoptera</taxon>
        <taxon>Polyphaga</taxon>
        <taxon>Cucujiformia</taxon>
        <taxon>Chrysomeloidea</taxon>
        <taxon>Chrysomelidae</taxon>
        <taxon>Bruchinae</taxon>
        <taxon>Bruchini</taxon>
        <taxon>Acanthoscelides</taxon>
    </lineage>
</organism>
<dbReference type="InterPro" id="IPR005824">
    <property type="entry name" value="KOW"/>
</dbReference>
<dbReference type="SMART" id="SM00739">
    <property type="entry name" value="KOW"/>
    <property type="match status" value="6"/>
</dbReference>
<accession>A0A9P0MAY9</accession>
<dbReference type="InterPro" id="IPR014722">
    <property type="entry name" value="Rib_uL2_dom2"/>
</dbReference>
<comment type="subcellular location">
    <subcellularLocation>
        <location evidence="1 11">Nucleus</location>
    </subcellularLocation>
</comment>
<keyword evidence="5" id="KW-0597">Phosphoprotein</keyword>
<dbReference type="CDD" id="cd06082">
    <property type="entry name" value="KOW_Spt5_2"/>
    <property type="match status" value="1"/>
</dbReference>
<dbReference type="GO" id="GO:0032784">
    <property type="term" value="P:regulation of DNA-templated transcription elongation"/>
    <property type="evidence" value="ECO:0007669"/>
    <property type="project" value="InterPro"/>
</dbReference>
<dbReference type="SMART" id="SM00738">
    <property type="entry name" value="NGN"/>
    <property type="match status" value="1"/>
</dbReference>
<dbReference type="FunFam" id="2.30.30.30:FF:000013">
    <property type="entry name" value="Transcription elongation factor SPT5"/>
    <property type="match status" value="1"/>
</dbReference>
<feature type="compositionally biased region" description="Polar residues" evidence="12">
    <location>
        <begin position="1"/>
        <end position="15"/>
    </location>
</feature>
<dbReference type="InterPro" id="IPR039385">
    <property type="entry name" value="NGN_Euk"/>
</dbReference>
<dbReference type="InterPro" id="IPR041980">
    <property type="entry name" value="KOW_Spt5_6_metazoa"/>
</dbReference>
<evidence type="ECO:0000256" key="5">
    <source>
        <dbReference type="ARBA" id="ARBA00022553"/>
    </source>
</evidence>
<dbReference type="PIRSF" id="PIRSF036945">
    <property type="entry name" value="Spt5"/>
    <property type="match status" value="1"/>
</dbReference>
<evidence type="ECO:0000256" key="1">
    <source>
        <dbReference type="ARBA" id="ARBA00004123"/>
    </source>
</evidence>
<dbReference type="CDD" id="cd09888">
    <property type="entry name" value="NGN_Euk"/>
    <property type="match status" value="1"/>
</dbReference>
<feature type="domain" description="NusG-like N-terminal" evidence="13">
    <location>
        <begin position="245"/>
        <end position="336"/>
    </location>
</feature>
<dbReference type="Pfam" id="PF23291">
    <property type="entry name" value="KOW4_SPT5"/>
    <property type="match status" value="1"/>
</dbReference>
<evidence type="ECO:0000256" key="2">
    <source>
        <dbReference type="ARBA" id="ARBA00006956"/>
    </source>
</evidence>
<dbReference type="Gene3D" id="3.30.70.940">
    <property type="entry name" value="NusG, N-terminal domain"/>
    <property type="match status" value="1"/>
</dbReference>
<dbReference type="InterPro" id="IPR005100">
    <property type="entry name" value="NGN-domain"/>
</dbReference>
<dbReference type="InterPro" id="IPR057934">
    <property type="entry name" value="KOW_Spt5_7"/>
</dbReference>
<evidence type="ECO:0000259" key="15">
    <source>
        <dbReference type="SMART" id="SM01104"/>
    </source>
</evidence>
<keyword evidence="17" id="KW-1185">Reference proteome</keyword>
<dbReference type="CDD" id="cd06085">
    <property type="entry name" value="KOW_Spt5_5"/>
    <property type="match status" value="1"/>
</dbReference>
<dbReference type="Pfam" id="PF23037">
    <property type="entry name" value="KOWx_SPT5"/>
    <property type="match status" value="1"/>
</dbReference>
<feature type="compositionally biased region" description="Polar residues" evidence="12">
    <location>
        <begin position="881"/>
        <end position="921"/>
    </location>
</feature>
<sequence length="1106" mass="122416">MSDSEASNYSDNENASEAGSVRSRSSRGSVRSRSRSPSRSRSRSRSLAKSRSRSPRGSRSPSRGSRSPRSRSRSRSRSKSRSRSRSRSRSGSEAREASGNEEPAAEEEEPEGDSLGSEEYDSEEDDSDEGSRAKKRKKNKGRYGGFIIDEAEVDDEVEDEDEWEEGAQEIGIVPNEVDEFGPTAREIDGRRRGTNLWDSQKEHDFEEYLRKKYSEDTAAIKHFGDGGEEMSDEITQQTLLPGVKDPNLWMVKCRIGEEKSTCLLLMRKFLAYQNTNEPLQIKSVVAPEGVKGYIYIEAYKQPHVKSTIENVGNLRMGIWKQQMVPIKEMTDVLRVVKEQTGLKSKQWVRLKRGLYRDDIAQVDYFDMAQNQVHLKLLPRIDYTRLRGALRTTQSDADLDKRKKKRRPPSKPFDPEAIRAIGGEVTSDGDFLIFEGNRYSRKGFLYKNFTLSAVIIDGVKPTLAELERFEEQPEGIDLELPPDKDDKSVTHSFSAGDNVEVCEGELINLQGKILTIDGNSITVMPKHEDLTEPIVFQFHELKKYFKMGDHVKVLAGRYEGDTGLVVRVENNRVVLISDLTMHEMEILPKDLQLCTDMASGVDSLGKFEWGDLVNLDAETVGVIVRLERENFHVLNMHGKVVECRPGSLQKRSISKYTAAMDSYRNSLHRRDMVKVIDGPHNGFSGEIKHLYRNFAFLYSVEFLQNGGIFVCKTKHLQLAGGNKSLPNSDITLGMEYMSPRRASPLHPSSGGGGVVGGFASPRGGGGGRGRVARDRDIIGTTIKITRGPYKGNIGIVKDATQSTARIELHTSCQTISVDRNNITDVGTPAKDGSASSYGRTPAYTGNQTPLYRDAGNKTPMCDSGSRTPLHYGSMTPIHDGSRTPNASSEWDPAISNTYPSPGYNPSTPGYQMSGPYTPQTPGTMYDATYSPYQASSPGYQSVASTPSPAAGSGTGSYGQSPAGSGSGNPYSTPSSSYSPNMPYNPQTPGAGLDVLPMTDWHTVDIEVRIRDSHDDAGLVGQTGVIRSISGAMCTVFLPAEDRVVNIMSDHLDPVRPQRGDQFKVIIGEEREQTGELLSIDLHEGVVKIKDDITMLPLQNLCKMRKRD</sequence>
<feature type="compositionally biased region" description="Polar residues" evidence="12">
    <location>
        <begin position="929"/>
        <end position="946"/>
    </location>
</feature>
<evidence type="ECO:0000256" key="4">
    <source>
        <dbReference type="ARBA" id="ARBA00022491"/>
    </source>
</evidence>
<evidence type="ECO:0000256" key="3">
    <source>
        <dbReference type="ARBA" id="ARBA00020181"/>
    </source>
</evidence>
<proteinExistence type="inferred from homology"/>
<feature type="domain" description="KOW" evidence="14">
    <location>
        <begin position="774"/>
        <end position="801"/>
    </location>
</feature>
<dbReference type="CDD" id="cd06084">
    <property type="entry name" value="KOW_Spt5_4"/>
    <property type="match status" value="1"/>
</dbReference>
<dbReference type="GO" id="GO:0006357">
    <property type="term" value="P:regulation of transcription by RNA polymerase II"/>
    <property type="evidence" value="ECO:0007669"/>
    <property type="project" value="InterPro"/>
</dbReference>
<dbReference type="Pfam" id="PF23042">
    <property type="entry name" value="KOW1_SPT5"/>
    <property type="match status" value="1"/>
</dbReference>
<dbReference type="GO" id="GO:0003729">
    <property type="term" value="F:mRNA binding"/>
    <property type="evidence" value="ECO:0007669"/>
    <property type="project" value="TreeGrafter"/>
</dbReference>
<feature type="domain" description="KOW" evidence="14">
    <location>
        <begin position="543"/>
        <end position="570"/>
    </location>
</feature>
<feature type="compositionally biased region" description="Polar residues" evidence="12">
    <location>
        <begin position="832"/>
        <end position="848"/>
    </location>
</feature>
<dbReference type="InterPro" id="IPR041975">
    <property type="entry name" value="KOW_Spt5_2"/>
</dbReference>
<comment type="caution">
    <text evidence="16">The sequence shown here is derived from an EMBL/GenBank/DDBJ whole genome shotgun (WGS) entry which is preliminary data.</text>
</comment>
<evidence type="ECO:0000256" key="9">
    <source>
        <dbReference type="ARBA" id="ARBA00023163"/>
    </source>
</evidence>
<feature type="domain" description="KOW" evidence="14">
    <location>
        <begin position="341"/>
        <end position="368"/>
    </location>
</feature>
<dbReference type="Pfam" id="PF11942">
    <property type="entry name" value="Spt5_N"/>
    <property type="match status" value="1"/>
</dbReference>
<dbReference type="InterPro" id="IPR017071">
    <property type="entry name" value="TF_Spt5_eukaryote"/>
</dbReference>
<dbReference type="AlphaFoldDB" id="A0A9P0MAY9"/>
<dbReference type="InterPro" id="IPR057936">
    <property type="entry name" value="KOWx_Spt5"/>
</dbReference>